<keyword evidence="1 3" id="KW-0597">Phosphoprotein</keyword>
<dbReference type="PROSITE" id="PS50110">
    <property type="entry name" value="RESPONSE_REGULATORY"/>
    <property type="match status" value="1"/>
</dbReference>
<dbReference type="PANTHER" id="PTHR44591">
    <property type="entry name" value="STRESS RESPONSE REGULATOR PROTEIN 1"/>
    <property type="match status" value="1"/>
</dbReference>
<keyword evidence="6" id="KW-1185">Reference proteome</keyword>
<dbReference type="SUPFAM" id="SSF52172">
    <property type="entry name" value="CheY-like"/>
    <property type="match status" value="1"/>
</dbReference>
<sequence>MAKILIVDDSIVEIKILESILADTGHRIITARNGEEAEKTAKVIRPDLIFLDVVMPKKNGFQVCRDLRNTPQFKTTPIIMLTSKSQEIDKFWGKQQGATEYVTKPYEKTQILEILNKYL</sequence>
<dbReference type="STRING" id="1499967.U27_01686"/>
<dbReference type="Proteomes" id="UP000030661">
    <property type="component" value="Unassembled WGS sequence"/>
</dbReference>
<dbReference type="Gene3D" id="3.40.50.2300">
    <property type="match status" value="1"/>
</dbReference>
<evidence type="ECO:0000256" key="3">
    <source>
        <dbReference type="PROSITE-ProRule" id="PRU00169"/>
    </source>
</evidence>
<dbReference type="PANTHER" id="PTHR44591:SF14">
    <property type="entry name" value="PROTEIN PILG"/>
    <property type="match status" value="1"/>
</dbReference>
<dbReference type="EMBL" id="DF820463">
    <property type="protein sequence ID" value="GAK54855.1"/>
    <property type="molecule type" value="Genomic_DNA"/>
</dbReference>
<keyword evidence="2" id="KW-0902">Two-component regulatory system</keyword>
<dbReference type="InterPro" id="IPR050595">
    <property type="entry name" value="Bact_response_regulator"/>
</dbReference>
<evidence type="ECO:0000256" key="2">
    <source>
        <dbReference type="ARBA" id="ARBA00023012"/>
    </source>
</evidence>
<dbReference type="SMART" id="SM00448">
    <property type="entry name" value="REC"/>
    <property type="match status" value="1"/>
</dbReference>
<dbReference type="HOGENOM" id="CLU_000445_69_17_0"/>
<evidence type="ECO:0000256" key="1">
    <source>
        <dbReference type="ARBA" id="ARBA00022553"/>
    </source>
</evidence>
<dbReference type="Pfam" id="PF00072">
    <property type="entry name" value="Response_reg"/>
    <property type="match status" value="1"/>
</dbReference>
<evidence type="ECO:0000313" key="5">
    <source>
        <dbReference type="EMBL" id="GAK54855.1"/>
    </source>
</evidence>
<dbReference type="GO" id="GO:0000160">
    <property type="term" value="P:phosphorelay signal transduction system"/>
    <property type="evidence" value="ECO:0007669"/>
    <property type="project" value="UniProtKB-KW"/>
</dbReference>
<proteinExistence type="predicted"/>
<feature type="domain" description="Response regulatory" evidence="4">
    <location>
        <begin position="3"/>
        <end position="119"/>
    </location>
</feature>
<gene>
    <name evidence="5" type="ORF">U27_01686</name>
</gene>
<evidence type="ECO:0000259" key="4">
    <source>
        <dbReference type="PROSITE" id="PS50110"/>
    </source>
</evidence>
<reference evidence="5" key="1">
    <citation type="journal article" date="2015" name="PeerJ">
        <title>First genomic representation of candidate bacterial phylum KSB3 points to enhanced environmental sensing as a trigger of wastewater bulking.</title>
        <authorList>
            <person name="Sekiguchi Y."/>
            <person name="Ohashi A."/>
            <person name="Parks D.H."/>
            <person name="Yamauchi T."/>
            <person name="Tyson G.W."/>
            <person name="Hugenholtz P."/>
        </authorList>
    </citation>
    <scope>NUCLEOTIDE SEQUENCE [LARGE SCALE GENOMIC DNA]</scope>
</reference>
<dbReference type="eggNOG" id="COG0745">
    <property type="taxonomic scope" value="Bacteria"/>
</dbReference>
<feature type="modified residue" description="4-aspartylphosphate" evidence="3">
    <location>
        <position position="52"/>
    </location>
</feature>
<dbReference type="InterPro" id="IPR001789">
    <property type="entry name" value="Sig_transdc_resp-reg_receiver"/>
</dbReference>
<accession>A0A0S6W5I5</accession>
<dbReference type="AlphaFoldDB" id="A0A0S6W5I5"/>
<dbReference type="InterPro" id="IPR011006">
    <property type="entry name" value="CheY-like_superfamily"/>
</dbReference>
<organism evidence="5">
    <name type="scientific">Vecturithrix granuli</name>
    <dbReference type="NCBI Taxonomy" id="1499967"/>
    <lineage>
        <taxon>Bacteria</taxon>
        <taxon>Candidatus Moduliflexota</taxon>
        <taxon>Candidatus Vecturitrichia</taxon>
        <taxon>Candidatus Vecturitrichales</taxon>
        <taxon>Candidatus Vecturitrichaceae</taxon>
        <taxon>Candidatus Vecturithrix</taxon>
    </lineage>
</organism>
<name>A0A0S6W5I5_VECG1</name>
<protein>
    <submittedName>
        <fullName evidence="5">Response regulator receiver protein</fullName>
    </submittedName>
</protein>
<evidence type="ECO:0000313" key="6">
    <source>
        <dbReference type="Proteomes" id="UP000030661"/>
    </source>
</evidence>